<evidence type="ECO:0000256" key="3">
    <source>
        <dbReference type="SAM" id="SignalP"/>
    </source>
</evidence>
<dbReference type="InterPro" id="IPR029039">
    <property type="entry name" value="Flavoprotein-like_sf"/>
</dbReference>
<evidence type="ECO:0000256" key="1">
    <source>
        <dbReference type="SAM" id="MobiDB-lite"/>
    </source>
</evidence>
<feature type="transmembrane region" description="Helical" evidence="2">
    <location>
        <begin position="494"/>
        <end position="512"/>
    </location>
</feature>
<keyword evidence="2" id="KW-0472">Membrane</keyword>
<dbReference type="PANTHER" id="PTHR39200:SF1">
    <property type="entry name" value="AUTO-TRANSPORTER ADHESIN HEAD GIN DOMAIN-CONTAINING PROTEIN-RELATED"/>
    <property type="match status" value="1"/>
</dbReference>
<dbReference type="AlphaFoldDB" id="A0A921V604"/>
<dbReference type="SUPFAM" id="SSF52218">
    <property type="entry name" value="Flavoproteins"/>
    <property type="match status" value="1"/>
</dbReference>
<dbReference type="Pfam" id="PF10988">
    <property type="entry name" value="DUF2807"/>
    <property type="match status" value="1"/>
</dbReference>
<dbReference type="InterPro" id="IPR021255">
    <property type="entry name" value="DUF2807"/>
</dbReference>
<feature type="compositionally biased region" description="Low complexity" evidence="1">
    <location>
        <begin position="76"/>
        <end position="104"/>
    </location>
</feature>
<dbReference type="Pfam" id="PF03358">
    <property type="entry name" value="FMN_red"/>
    <property type="match status" value="1"/>
</dbReference>
<keyword evidence="2" id="KW-1133">Transmembrane helix</keyword>
<dbReference type="Gene3D" id="2.160.20.120">
    <property type="match status" value="1"/>
</dbReference>
<evidence type="ECO:0000259" key="4">
    <source>
        <dbReference type="Pfam" id="PF03358"/>
    </source>
</evidence>
<evidence type="ECO:0000256" key="2">
    <source>
        <dbReference type="SAM" id="Phobius"/>
    </source>
</evidence>
<dbReference type="EMBL" id="JPWU03000225">
    <property type="protein sequence ID" value="KAG2522056.1"/>
    <property type="molecule type" value="Genomic_DNA"/>
</dbReference>
<comment type="caution">
    <text evidence="6">The sequence shown here is derived from an EMBL/GenBank/DDBJ whole genome shotgun (WGS) entry which is preliminary data.</text>
</comment>
<accession>A0A921V604</accession>
<feature type="domain" description="NADPH-dependent FMN reductase-like" evidence="4">
    <location>
        <begin position="652"/>
        <end position="744"/>
    </location>
</feature>
<feature type="domain" description="Putative auto-transporter adhesin head GIN" evidence="5">
    <location>
        <begin position="237"/>
        <end position="403"/>
    </location>
</feature>
<feature type="signal peptide" evidence="3">
    <location>
        <begin position="1"/>
        <end position="19"/>
    </location>
</feature>
<keyword evidence="2" id="KW-0812">Transmembrane</keyword>
<evidence type="ECO:0008006" key="8">
    <source>
        <dbReference type="Google" id="ProtNLM"/>
    </source>
</evidence>
<dbReference type="InterPro" id="IPR005025">
    <property type="entry name" value="FMN_Rdtase-like_dom"/>
</dbReference>
<feature type="region of interest" description="Disordered" evidence="1">
    <location>
        <begin position="76"/>
        <end position="122"/>
    </location>
</feature>
<dbReference type="PANTHER" id="PTHR39200">
    <property type="entry name" value="HYPOTHETICAL EXPORTED PROTEIN"/>
    <property type="match status" value="1"/>
</dbReference>
<evidence type="ECO:0000313" key="7">
    <source>
        <dbReference type="Proteomes" id="UP000792063"/>
    </source>
</evidence>
<protein>
    <recommendedName>
        <fullName evidence="8">NADPH-dependent FMN reductase-like domain-containing protein</fullName>
    </recommendedName>
</protein>
<keyword evidence="3" id="KW-0732">Signal</keyword>
<gene>
    <name evidence="6" type="ORF">JM18_006298</name>
</gene>
<dbReference type="GO" id="GO:0016491">
    <property type="term" value="F:oxidoreductase activity"/>
    <property type="evidence" value="ECO:0007669"/>
    <property type="project" value="InterPro"/>
</dbReference>
<evidence type="ECO:0000259" key="5">
    <source>
        <dbReference type="Pfam" id="PF10988"/>
    </source>
</evidence>
<evidence type="ECO:0000313" key="6">
    <source>
        <dbReference type="EMBL" id="KAG2522056.1"/>
    </source>
</evidence>
<dbReference type="Gene3D" id="3.40.50.360">
    <property type="match status" value="1"/>
</dbReference>
<reference evidence="6" key="1">
    <citation type="journal article" date="2015" name="Genom Data">
        <title>Genome sequences of six Phytophthora species associated with forests in New Zealand.</title>
        <authorList>
            <person name="Studholme D.J."/>
            <person name="McDougal R.L."/>
            <person name="Sambles C."/>
            <person name="Hansen E."/>
            <person name="Hardy G."/>
            <person name="Grant M."/>
            <person name="Ganley R.J."/>
            <person name="Williams N.M."/>
        </authorList>
    </citation>
    <scope>NUCLEOTIDE SEQUENCE</scope>
    <source>
        <strain evidence="6">NZFS 3630</strain>
    </source>
</reference>
<feature type="transmembrane region" description="Helical" evidence="2">
    <location>
        <begin position="565"/>
        <end position="585"/>
    </location>
</feature>
<dbReference type="Proteomes" id="UP000792063">
    <property type="component" value="Unassembled WGS sequence"/>
</dbReference>
<feature type="chain" id="PRO_5037227099" description="NADPH-dependent FMN reductase-like domain-containing protein" evidence="3">
    <location>
        <begin position="20"/>
        <end position="792"/>
    </location>
</feature>
<reference evidence="6" key="2">
    <citation type="submission" date="2020-06" db="EMBL/GenBank/DDBJ databases">
        <authorList>
            <person name="Studholme D.J."/>
        </authorList>
    </citation>
    <scope>NUCLEOTIDE SEQUENCE</scope>
    <source>
        <strain evidence="6">NZFS 3630</strain>
    </source>
</reference>
<organism evidence="6 7">
    <name type="scientific">Phytophthora kernoviae</name>
    <dbReference type="NCBI Taxonomy" id="325452"/>
    <lineage>
        <taxon>Eukaryota</taxon>
        <taxon>Sar</taxon>
        <taxon>Stramenopiles</taxon>
        <taxon>Oomycota</taxon>
        <taxon>Peronosporomycetes</taxon>
        <taxon>Peronosporales</taxon>
        <taxon>Peronosporaceae</taxon>
        <taxon>Phytophthora</taxon>
    </lineage>
</organism>
<sequence length="792" mass="85035">MKIYTYVVAMALASGAVNAWTFDASDVAPPEDIVGEHQTLQRSWTISSYAQLEQLYVAVPGRVFVELDPSLLPATEAPETEAPATKAPETVAPATKTPETEAPVVPVGSLAGSGSGWNDSSLSGETIEIPSMMLRKHHHHKDEDEDEEQGEETVVAKIVVTGNSTDLLNMFDAVPLHPKRNDGLKFHLKNADAYGEGYVLTQIFLFNKNLLKHVTTTFSGDVVLNDDVVTLDNKKANLKLACVGDGNLFLESSANVSLSSLEVKVTGSGLAQVEIPSVILEGELYVEVAGSGSVAIISDALTADEVKSTLSGSGDIVVDTSSFEAQKLVASVYGSGITSFATAGAVQKETLTLSGPGQLLAGSIVAQRATADVWGNGEVLVQVTDKLTVSTSVWGKVGYVNDPPTDVKIKGWWFWREASSIVYPAAVNKVLIYEPATVPAKYPVYYSVETAASLLSNDPDYAFVSTELAESSSVADLMTMSLSNMHKEATGSHGLFYAFIGVGVVVVNVVAARSWSQRRVRRHYTRLAAPILHQEKKPAEKMAFTDAIIAPYAAAKDLAQSMNPVLFAAIVAVVVVVNVVAAKSWQARRNRLEYSPLLNNGDGLAGWLTSRFNAIATANTAPFKLVLASELMNLPLPIGPVTDPVIAAAIPAGEPQEYADPAVQAWSRTITAAPAIVVLTPQYNWGYPGHLKNLFDHLYTEWAGKRVVLVTYGGHNGSKCADQLQQVLTGGLHMEVIGNVGISLPKEFIRSTDRVDATNAPEFLAQYEAQVDAAFELLLKRLQQRLQQSEQK</sequence>
<proteinExistence type="predicted"/>
<name>A0A921V604_9STRA</name>